<evidence type="ECO:0000313" key="5">
    <source>
        <dbReference type="EMBL" id="GEN87810.1"/>
    </source>
</evidence>
<keyword evidence="2" id="KW-0333">Golgi apparatus</keyword>
<dbReference type="GO" id="GO:0005737">
    <property type="term" value="C:cytoplasm"/>
    <property type="evidence" value="ECO:0007669"/>
    <property type="project" value="UniProtKB-ARBA"/>
</dbReference>
<evidence type="ECO:0000256" key="2">
    <source>
        <dbReference type="ARBA" id="ARBA00023034"/>
    </source>
</evidence>
<comment type="caution">
    <text evidence="5">The sequence shown here is derived from an EMBL/GenBank/DDBJ whole genome shotgun (WGS) entry which is preliminary data.</text>
</comment>
<dbReference type="InterPro" id="IPR038261">
    <property type="entry name" value="GPP34-like_sf"/>
</dbReference>
<keyword evidence="4" id="KW-0472">Membrane</keyword>
<accession>A0A511ZK94</accession>
<keyword evidence="3" id="KW-0446">Lipid-binding</keyword>
<evidence type="ECO:0000256" key="4">
    <source>
        <dbReference type="ARBA" id="ARBA00023136"/>
    </source>
</evidence>
<evidence type="ECO:0000313" key="6">
    <source>
        <dbReference type="Proteomes" id="UP000321558"/>
    </source>
</evidence>
<dbReference type="RefSeq" id="WP_147210766.1">
    <property type="nucleotide sequence ID" value="NZ_BJYM01000010.1"/>
</dbReference>
<evidence type="ECO:0000256" key="3">
    <source>
        <dbReference type="ARBA" id="ARBA00023121"/>
    </source>
</evidence>
<dbReference type="EMBL" id="BJYM01000010">
    <property type="protein sequence ID" value="GEN87810.1"/>
    <property type="molecule type" value="Genomic_DNA"/>
</dbReference>
<dbReference type="Gene3D" id="1.10.3630.10">
    <property type="entry name" value="yeast vps74-n-term truncation variant domain like"/>
    <property type="match status" value="1"/>
</dbReference>
<dbReference type="Pfam" id="PF05719">
    <property type="entry name" value="GPP34"/>
    <property type="match status" value="1"/>
</dbReference>
<evidence type="ECO:0000256" key="1">
    <source>
        <dbReference type="ARBA" id="ARBA00004255"/>
    </source>
</evidence>
<comment type="subcellular location">
    <subcellularLocation>
        <location evidence="1">Golgi apparatus membrane</location>
        <topology evidence="1">Peripheral membrane protein</topology>
        <orientation evidence="1">Cytoplasmic side</orientation>
    </subcellularLocation>
</comment>
<dbReference type="GO" id="GO:0070273">
    <property type="term" value="F:phosphatidylinositol-4-phosphate binding"/>
    <property type="evidence" value="ECO:0007669"/>
    <property type="project" value="InterPro"/>
</dbReference>
<organism evidence="5 6">
    <name type="scientific">Oceanobacillus sojae</name>
    <dbReference type="NCBI Taxonomy" id="582851"/>
    <lineage>
        <taxon>Bacteria</taxon>
        <taxon>Bacillati</taxon>
        <taxon>Bacillota</taxon>
        <taxon>Bacilli</taxon>
        <taxon>Bacillales</taxon>
        <taxon>Bacillaceae</taxon>
        <taxon>Oceanobacillus</taxon>
    </lineage>
</organism>
<dbReference type="GO" id="GO:0012505">
    <property type="term" value="C:endomembrane system"/>
    <property type="evidence" value="ECO:0007669"/>
    <property type="project" value="UniProtKB-ARBA"/>
</dbReference>
<name>A0A511ZK94_9BACI</name>
<keyword evidence="6" id="KW-1185">Reference proteome</keyword>
<proteinExistence type="predicted"/>
<dbReference type="AlphaFoldDB" id="A0A511ZK94"/>
<sequence>MLLLAEQLFLLSISPKTNQPYGRASSALPYCLSGALLAELMLEDKVKLRQSKMEVVHTEVEDPLLKEAIEIMRLKNKKTPKYWVSALKRSYKNLPRKIADKLEQAGVGNMEEKRILGMFPSYTYTFNQADFNRTMRKNFRTVLGKSKKQDLLEKEEERIVVLMSLVHISSLLRIVFPERKEAKWAEKQIKQMSKNLPVSKAVKATLDSINAAIFAAFSSASRS</sequence>
<gene>
    <name evidence="5" type="ORF">OSO01_25490</name>
</gene>
<dbReference type="OrthoDB" id="2938640at2"/>
<protein>
    <submittedName>
        <fullName evidence="5">GPP34 family phosphoprotein</fullName>
    </submittedName>
</protein>
<dbReference type="Proteomes" id="UP000321558">
    <property type="component" value="Unassembled WGS sequence"/>
</dbReference>
<dbReference type="InterPro" id="IPR008628">
    <property type="entry name" value="GPP34-like"/>
</dbReference>
<reference evidence="5 6" key="1">
    <citation type="submission" date="2019-07" db="EMBL/GenBank/DDBJ databases">
        <title>Whole genome shotgun sequence of Oceanobacillus sojae NBRC 105379.</title>
        <authorList>
            <person name="Hosoyama A."/>
            <person name="Uohara A."/>
            <person name="Ohji S."/>
            <person name="Ichikawa N."/>
        </authorList>
    </citation>
    <scope>NUCLEOTIDE SEQUENCE [LARGE SCALE GENOMIC DNA]</scope>
    <source>
        <strain evidence="5 6">NBRC 105379</strain>
    </source>
</reference>